<evidence type="ECO:0000256" key="1">
    <source>
        <dbReference type="SAM" id="MobiDB-lite"/>
    </source>
</evidence>
<accession>A0ABP9CJK6</accession>
<comment type="caution">
    <text evidence="2">The sequence shown here is derived from an EMBL/GenBank/DDBJ whole genome shotgun (WGS) entry which is preliminary data.</text>
</comment>
<sequence>MVFGCSKSSTDEGNGEENPELVGNEGTDGGVKLYFPQENMLCNIGSNVTPTESTVYFEWEANGSDNYKITIENLLTGNVIQEETSADIIPIVLQRATPYKWFIVSVKGSKTERSPTWQFYNSGPGVQSYAPFPAVIVAPNMAENLAATSSVTLQWTGSDVDDDIAGYDVYFGTSANPNIKVSDITATQTNVPVTSGNIYYWKVITKDSLGNTSDSGTYQFIVQ</sequence>
<proteinExistence type="predicted"/>
<feature type="compositionally biased region" description="Polar residues" evidence="1">
    <location>
        <begin position="1"/>
        <end position="12"/>
    </location>
</feature>
<evidence type="ECO:0000313" key="3">
    <source>
        <dbReference type="Proteomes" id="UP001501433"/>
    </source>
</evidence>
<keyword evidence="3" id="KW-1185">Reference proteome</keyword>
<feature type="region of interest" description="Disordered" evidence="1">
    <location>
        <begin position="1"/>
        <end position="26"/>
    </location>
</feature>
<evidence type="ECO:0000313" key="2">
    <source>
        <dbReference type="EMBL" id="GAA4812188.1"/>
    </source>
</evidence>
<evidence type="ECO:0008006" key="4">
    <source>
        <dbReference type="Google" id="ProtNLM"/>
    </source>
</evidence>
<protein>
    <recommendedName>
        <fullName evidence="4">Fibronectin type-III domain-containing protein</fullName>
    </recommendedName>
</protein>
<reference evidence="3" key="1">
    <citation type="journal article" date="2019" name="Int. J. Syst. Evol. Microbiol.">
        <title>The Global Catalogue of Microorganisms (GCM) 10K type strain sequencing project: providing services to taxonomists for standard genome sequencing and annotation.</title>
        <authorList>
            <consortium name="The Broad Institute Genomics Platform"/>
            <consortium name="The Broad Institute Genome Sequencing Center for Infectious Disease"/>
            <person name="Wu L."/>
            <person name="Ma J."/>
        </authorList>
    </citation>
    <scope>NUCLEOTIDE SEQUENCE [LARGE SCALE GENOMIC DNA]</scope>
    <source>
        <strain evidence="3">JCM 18325</strain>
    </source>
</reference>
<dbReference type="EMBL" id="BAABJW010000003">
    <property type="protein sequence ID" value="GAA4812188.1"/>
    <property type="molecule type" value="Genomic_DNA"/>
</dbReference>
<gene>
    <name evidence="2" type="ORF">GCM10023330_19320</name>
</gene>
<dbReference type="Proteomes" id="UP001501433">
    <property type="component" value="Unassembled WGS sequence"/>
</dbReference>
<organism evidence="2 3">
    <name type="scientific">Litoribaculum gwangyangense</name>
    <dbReference type="NCBI Taxonomy" id="1130722"/>
    <lineage>
        <taxon>Bacteria</taxon>
        <taxon>Pseudomonadati</taxon>
        <taxon>Bacteroidota</taxon>
        <taxon>Flavobacteriia</taxon>
        <taxon>Flavobacteriales</taxon>
        <taxon>Flavobacteriaceae</taxon>
        <taxon>Litoribaculum</taxon>
    </lineage>
</organism>
<name>A0ABP9CJK6_9FLAO</name>
<dbReference type="Gene3D" id="2.60.40.10">
    <property type="entry name" value="Immunoglobulins"/>
    <property type="match status" value="1"/>
</dbReference>
<dbReference type="InterPro" id="IPR013783">
    <property type="entry name" value="Ig-like_fold"/>
</dbReference>